<dbReference type="GO" id="GO:0003677">
    <property type="term" value="F:DNA binding"/>
    <property type="evidence" value="ECO:0007669"/>
    <property type="project" value="UniProtKB-KW"/>
</dbReference>
<dbReference type="Gene3D" id="1.20.120.530">
    <property type="entry name" value="GntR ligand-binding domain-like"/>
    <property type="match status" value="1"/>
</dbReference>
<keyword evidence="2 6" id="KW-0238">DNA-binding</keyword>
<dbReference type="EMBL" id="FORH01000001">
    <property type="protein sequence ID" value="SFI78532.1"/>
    <property type="molecule type" value="Genomic_DNA"/>
</dbReference>
<dbReference type="SMART" id="SM00345">
    <property type="entry name" value="HTH_GNTR"/>
    <property type="match status" value="1"/>
</dbReference>
<evidence type="ECO:0000313" key="6">
    <source>
        <dbReference type="EMBL" id="SFI78532.1"/>
    </source>
</evidence>
<evidence type="ECO:0000259" key="5">
    <source>
        <dbReference type="PROSITE" id="PS50949"/>
    </source>
</evidence>
<dbReference type="RefSeq" id="WP_090057889.1">
    <property type="nucleotide sequence ID" value="NZ_FORH01000001.1"/>
</dbReference>
<dbReference type="OrthoDB" id="9815654at2"/>
<evidence type="ECO:0000256" key="2">
    <source>
        <dbReference type="ARBA" id="ARBA00023125"/>
    </source>
</evidence>
<evidence type="ECO:0000256" key="1">
    <source>
        <dbReference type="ARBA" id="ARBA00023015"/>
    </source>
</evidence>
<dbReference type="SMART" id="SM00895">
    <property type="entry name" value="FCD"/>
    <property type="match status" value="1"/>
</dbReference>
<dbReference type="Pfam" id="PF07729">
    <property type="entry name" value="FCD"/>
    <property type="match status" value="1"/>
</dbReference>
<evidence type="ECO:0000256" key="4">
    <source>
        <dbReference type="SAM" id="MobiDB-lite"/>
    </source>
</evidence>
<evidence type="ECO:0000256" key="3">
    <source>
        <dbReference type="ARBA" id="ARBA00023163"/>
    </source>
</evidence>
<feature type="compositionally biased region" description="Basic and acidic residues" evidence="4">
    <location>
        <begin position="1"/>
        <end position="13"/>
    </location>
</feature>
<dbReference type="InterPro" id="IPR011711">
    <property type="entry name" value="GntR_C"/>
</dbReference>
<dbReference type="SUPFAM" id="SSF46785">
    <property type="entry name" value="Winged helix' DNA-binding domain"/>
    <property type="match status" value="1"/>
</dbReference>
<proteinExistence type="predicted"/>
<dbReference type="PANTHER" id="PTHR43537">
    <property type="entry name" value="TRANSCRIPTIONAL REGULATOR, GNTR FAMILY"/>
    <property type="match status" value="1"/>
</dbReference>
<dbReference type="STRING" id="588602.SAMN04487991_0864"/>
<keyword evidence="7" id="KW-1185">Reference proteome</keyword>
<keyword evidence="1" id="KW-0805">Transcription regulation</keyword>
<dbReference type="PROSITE" id="PS50949">
    <property type="entry name" value="HTH_GNTR"/>
    <property type="match status" value="1"/>
</dbReference>
<name>A0A1I3L1B9_9RHOB</name>
<dbReference type="InterPro" id="IPR036390">
    <property type="entry name" value="WH_DNA-bd_sf"/>
</dbReference>
<dbReference type="InterPro" id="IPR036388">
    <property type="entry name" value="WH-like_DNA-bd_sf"/>
</dbReference>
<feature type="domain" description="HTH gntR-type" evidence="5">
    <location>
        <begin position="25"/>
        <end position="92"/>
    </location>
</feature>
<dbReference type="Gene3D" id="1.10.10.10">
    <property type="entry name" value="Winged helix-like DNA-binding domain superfamily/Winged helix DNA-binding domain"/>
    <property type="match status" value="1"/>
</dbReference>
<evidence type="ECO:0000313" key="7">
    <source>
        <dbReference type="Proteomes" id="UP000199630"/>
    </source>
</evidence>
<accession>A0A1I3L1B9</accession>
<dbReference type="InterPro" id="IPR000524">
    <property type="entry name" value="Tscrpt_reg_HTH_GntR"/>
</dbReference>
<dbReference type="SUPFAM" id="SSF48008">
    <property type="entry name" value="GntR ligand-binding domain-like"/>
    <property type="match status" value="1"/>
</dbReference>
<protein>
    <submittedName>
        <fullName evidence="6">DNA-binding transcriptional regulator, GntR family</fullName>
    </submittedName>
</protein>
<dbReference type="Pfam" id="PF00392">
    <property type="entry name" value="GntR"/>
    <property type="match status" value="1"/>
</dbReference>
<reference evidence="7" key="1">
    <citation type="submission" date="2016-10" db="EMBL/GenBank/DDBJ databases">
        <authorList>
            <person name="Varghese N."/>
            <person name="Submissions S."/>
        </authorList>
    </citation>
    <scope>NUCLEOTIDE SEQUENCE [LARGE SCALE GENOMIC DNA]</scope>
    <source>
        <strain evidence="7">DSM 26471</strain>
    </source>
</reference>
<dbReference type="InterPro" id="IPR008920">
    <property type="entry name" value="TF_FadR/GntR_C"/>
</dbReference>
<dbReference type="PANTHER" id="PTHR43537:SF39">
    <property type="entry name" value="HTH-TYPE TRANSCRIPTIONAL REGULATOR MCBR"/>
    <property type="match status" value="1"/>
</dbReference>
<feature type="region of interest" description="Disordered" evidence="4">
    <location>
        <begin position="1"/>
        <end position="23"/>
    </location>
</feature>
<gene>
    <name evidence="6" type="ORF">SAMN04487991_0864</name>
</gene>
<sequence>MTIEIEDKAKQSDKAAAATTTTAKEPAHLRTYRGIRELILSGDLVPGEPVTIQGLTERLGAGMTPVREAIRRLTSEGALVFHGNRRVTVPVLTRVELDELIFARLALEPELARRGAERISEAEIIALTGIDGEIDAAIARGDTRAYLIHNHRFHMALYAPAHSEVIAPIVDALWLRSGPALRVMCHRVGTQNLPDMHRAAIDALHAKDTGAVAEAIRQDILQGMEGIRSLLETPDA</sequence>
<organism evidence="6 7">
    <name type="scientific">Celeribacter neptunius</name>
    <dbReference type="NCBI Taxonomy" id="588602"/>
    <lineage>
        <taxon>Bacteria</taxon>
        <taxon>Pseudomonadati</taxon>
        <taxon>Pseudomonadota</taxon>
        <taxon>Alphaproteobacteria</taxon>
        <taxon>Rhodobacterales</taxon>
        <taxon>Roseobacteraceae</taxon>
        <taxon>Celeribacter</taxon>
    </lineage>
</organism>
<keyword evidence="3" id="KW-0804">Transcription</keyword>
<dbReference type="AlphaFoldDB" id="A0A1I3L1B9"/>
<dbReference type="Proteomes" id="UP000199630">
    <property type="component" value="Unassembled WGS sequence"/>
</dbReference>
<dbReference type="GO" id="GO:0003700">
    <property type="term" value="F:DNA-binding transcription factor activity"/>
    <property type="evidence" value="ECO:0007669"/>
    <property type="project" value="InterPro"/>
</dbReference>